<sequence length="188" mass="20980">MGVRREIAPNSAPKDLTVITREGKPRAVIVSWQPPLEANGKITAYILFYTLDKNSPIDDWVMESISGDRLTHQIMDLNLDTVYYFRIQARNAKGVGPLSDPILFRTLKDQTAVFRQGGKPFLGMFYPCQKKPYTAALDTTVVQKASNHISHPQSHCIQNKTIEGRKGEIGPVNCIIKNGNLFDCDSSS</sequence>
<dbReference type="EMBL" id="CM037620">
    <property type="protein sequence ID" value="KAH7994439.1"/>
    <property type="molecule type" value="Genomic_DNA"/>
</dbReference>
<proteinExistence type="predicted"/>
<keyword evidence="2" id="KW-1185">Reference proteome</keyword>
<organism evidence="1 2">
    <name type="scientific">Sphaerodactylus townsendi</name>
    <dbReference type="NCBI Taxonomy" id="933632"/>
    <lineage>
        <taxon>Eukaryota</taxon>
        <taxon>Metazoa</taxon>
        <taxon>Chordata</taxon>
        <taxon>Craniata</taxon>
        <taxon>Vertebrata</taxon>
        <taxon>Euteleostomi</taxon>
        <taxon>Lepidosauria</taxon>
        <taxon>Squamata</taxon>
        <taxon>Bifurcata</taxon>
        <taxon>Gekkota</taxon>
        <taxon>Sphaerodactylidae</taxon>
        <taxon>Sphaerodactylus</taxon>
    </lineage>
</organism>
<evidence type="ECO:0000313" key="2">
    <source>
        <dbReference type="Proteomes" id="UP000827872"/>
    </source>
</evidence>
<reference evidence="1" key="1">
    <citation type="submission" date="2021-08" db="EMBL/GenBank/DDBJ databases">
        <title>The first chromosome-level gecko genome reveals the dynamic sex chromosomes of Neotropical dwarf geckos (Sphaerodactylidae: Sphaerodactylus).</title>
        <authorList>
            <person name="Pinto B.J."/>
            <person name="Keating S.E."/>
            <person name="Gamble T."/>
        </authorList>
    </citation>
    <scope>NUCLEOTIDE SEQUENCE</scope>
    <source>
        <strain evidence="1">TG3544</strain>
    </source>
</reference>
<comment type="caution">
    <text evidence="1">The sequence shown here is derived from an EMBL/GenBank/DDBJ whole genome shotgun (WGS) entry which is preliminary data.</text>
</comment>
<evidence type="ECO:0000313" key="1">
    <source>
        <dbReference type="EMBL" id="KAH7994439.1"/>
    </source>
</evidence>
<protein>
    <submittedName>
        <fullName evidence="1">Uncharacterized protein</fullName>
    </submittedName>
</protein>
<accession>A0ACB8EQC8</accession>
<dbReference type="Proteomes" id="UP000827872">
    <property type="component" value="Linkage Group LG07"/>
</dbReference>
<name>A0ACB8EQC8_9SAUR</name>
<gene>
    <name evidence="1" type="ORF">K3G42_006685</name>
</gene>